<dbReference type="EMBL" id="KN839857">
    <property type="protein sequence ID" value="KIJ62081.1"/>
    <property type="molecule type" value="Genomic_DNA"/>
</dbReference>
<feature type="compositionally biased region" description="Basic and acidic residues" evidence="6">
    <location>
        <begin position="477"/>
        <end position="491"/>
    </location>
</feature>
<dbReference type="Gene3D" id="1.20.1250.20">
    <property type="entry name" value="MFS general substrate transporter like domains"/>
    <property type="match status" value="1"/>
</dbReference>
<dbReference type="AlphaFoldDB" id="A0A0C9WCF7"/>
<feature type="transmembrane region" description="Helical" evidence="7">
    <location>
        <begin position="70"/>
        <end position="93"/>
    </location>
</feature>
<reference evidence="8 9" key="1">
    <citation type="submission" date="2014-04" db="EMBL/GenBank/DDBJ databases">
        <title>Evolutionary Origins and Diversification of the Mycorrhizal Mutualists.</title>
        <authorList>
            <consortium name="DOE Joint Genome Institute"/>
            <consortium name="Mycorrhizal Genomics Consortium"/>
            <person name="Kohler A."/>
            <person name="Kuo A."/>
            <person name="Nagy L.G."/>
            <person name="Floudas D."/>
            <person name="Copeland A."/>
            <person name="Barry K.W."/>
            <person name="Cichocki N."/>
            <person name="Veneault-Fourrey C."/>
            <person name="LaButti K."/>
            <person name="Lindquist E.A."/>
            <person name="Lipzen A."/>
            <person name="Lundell T."/>
            <person name="Morin E."/>
            <person name="Murat C."/>
            <person name="Riley R."/>
            <person name="Ohm R."/>
            <person name="Sun H."/>
            <person name="Tunlid A."/>
            <person name="Henrissat B."/>
            <person name="Grigoriev I.V."/>
            <person name="Hibbett D.S."/>
            <person name="Martin F."/>
        </authorList>
    </citation>
    <scope>NUCLEOTIDE SEQUENCE [LARGE SCALE GENOMIC DNA]</scope>
    <source>
        <strain evidence="8 9">MD-312</strain>
    </source>
</reference>
<keyword evidence="4 7" id="KW-1133">Transmembrane helix</keyword>
<dbReference type="GO" id="GO:0005886">
    <property type="term" value="C:plasma membrane"/>
    <property type="evidence" value="ECO:0007669"/>
    <property type="project" value="TreeGrafter"/>
</dbReference>
<feature type="transmembrane region" description="Helical" evidence="7">
    <location>
        <begin position="214"/>
        <end position="234"/>
    </location>
</feature>
<keyword evidence="3 7" id="KW-0812">Transmembrane</keyword>
<keyword evidence="9" id="KW-1185">Reference proteome</keyword>
<dbReference type="HOGENOM" id="CLU_018303_0_0_1"/>
<evidence type="ECO:0000313" key="9">
    <source>
        <dbReference type="Proteomes" id="UP000053820"/>
    </source>
</evidence>
<dbReference type="PANTHER" id="PTHR19432">
    <property type="entry name" value="SUGAR TRANSPORTER"/>
    <property type="match status" value="1"/>
</dbReference>
<dbReference type="InterPro" id="IPR036259">
    <property type="entry name" value="MFS_trans_sf"/>
</dbReference>
<name>A0A0C9WCF7_9AGAM</name>
<evidence type="ECO:0000256" key="1">
    <source>
        <dbReference type="ARBA" id="ARBA00004141"/>
    </source>
</evidence>
<comment type="subcellular location">
    <subcellularLocation>
        <location evidence="1">Membrane</location>
        <topology evidence="1">Multi-pass membrane protein</topology>
    </subcellularLocation>
</comment>
<feature type="transmembrane region" description="Helical" evidence="7">
    <location>
        <begin position="278"/>
        <end position="296"/>
    </location>
</feature>
<evidence type="ECO:0000256" key="4">
    <source>
        <dbReference type="ARBA" id="ARBA00022989"/>
    </source>
</evidence>
<evidence type="ECO:0000313" key="8">
    <source>
        <dbReference type="EMBL" id="KIJ62081.1"/>
    </source>
</evidence>
<feature type="transmembrane region" description="Helical" evidence="7">
    <location>
        <begin position="640"/>
        <end position="662"/>
    </location>
</feature>
<feature type="transmembrane region" description="Helical" evidence="7">
    <location>
        <begin position="572"/>
        <end position="592"/>
    </location>
</feature>
<keyword evidence="5 7" id="KW-0472">Membrane</keyword>
<organism evidence="8 9">
    <name type="scientific">Hydnomerulius pinastri MD-312</name>
    <dbReference type="NCBI Taxonomy" id="994086"/>
    <lineage>
        <taxon>Eukaryota</taxon>
        <taxon>Fungi</taxon>
        <taxon>Dikarya</taxon>
        <taxon>Basidiomycota</taxon>
        <taxon>Agaricomycotina</taxon>
        <taxon>Agaricomycetes</taxon>
        <taxon>Agaricomycetidae</taxon>
        <taxon>Boletales</taxon>
        <taxon>Boletales incertae sedis</taxon>
        <taxon>Leucogyrophana</taxon>
    </lineage>
</organism>
<evidence type="ECO:0000256" key="3">
    <source>
        <dbReference type="ARBA" id="ARBA00022692"/>
    </source>
</evidence>
<evidence type="ECO:0000256" key="7">
    <source>
        <dbReference type="SAM" id="Phobius"/>
    </source>
</evidence>
<feature type="transmembrane region" description="Helical" evidence="7">
    <location>
        <begin position="366"/>
        <end position="390"/>
    </location>
</feature>
<feature type="compositionally biased region" description="Basic and acidic residues" evidence="6">
    <location>
        <begin position="500"/>
        <end position="509"/>
    </location>
</feature>
<dbReference type="GO" id="GO:0008506">
    <property type="term" value="F:sucrose:proton symporter activity"/>
    <property type="evidence" value="ECO:0007669"/>
    <property type="project" value="TreeGrafter"/>
</dbReference>
<evidence type="ECO:0008006" key="10">
    <source>
        <dbReference type="Google" id="ProtNLM"/>
    </source>
</evidence>
<dbReference type="OrthoDB" id="28755at2759"/>
<feature type="transmembrane region" description="Helical" evidence="7">
    <location>
        <begin position="326"/>
        <end position="345"/>
    </location>
</feature>
<evidence type="ECO:0000256" key="2">
    <source>
        <dbReference type="ARBA" id="ARBA00022448"/>
    </source>
</evidence>
<sequence>MTGFSAIPLADEENAANDRGHWAGIAQILGPRWAQLPSLTIGLLGVQVLWSVEMSYASPYLLSLGLTKSLMAIVFLAGPLSGLIVQPMIGILADNSKSRFGRRRPLILVGTVLCGCATLLLGFTRPVATIFTTLDSTSNDILTIWLAVISIYCIDFSINAVQALDRALLVDTLPTGDQPSGNAWAARMLSVGSVAGFFVGGLDLPRLLPFFGSVQLEVLSVVATLLLLTTHLWVSSRVEERILLSSSSSKSFRQEIKGLWKTLVCLPRVIRQICFIQFFAWLAWFPVLFYTTVYIGDLHKASSPIPQDDDAAIALDAESTRLGTRALFYSALVSLAANIIMPSFVRQKESHASSPLQPKKTWLERVRIHLASLWAVSHFVFAFCMAATFVTSSVSGATFIMAVTGFCWAVTQWAPFALLAEAILSHPASDDAGSIHLADTRTNRIARLSDDVEHDADAEETRQLFQAELDEDEDDSADVHAHSHPRADGDSPSHSTRTSLPEEDHDQAPHPRIMGLGNSRARVSRIDIDFSASPSSASRRAENGMTSSSGSGRKPANGLSSQAGAIIGIHNMFIVIPQFLVTGISSIIFAIVDPDKSVLHGHHPGNTLPGNGTITPAAQDVARHLIPREDEFPESGPNSIAIIFRLGGVAAAIAFVLCLRLAKELKRH</sequence>
<keyword evidence="2" id="KW-0813">Transport</keyword>
<evidence type="ECO:0000256" key="5">
    <source>
        <dbReference type="ARBA" id="ARBA00023136"/>
    </source>
</evidence>
<feature type="transmembrane region" description="Helical" evidence="7">
    <location>
        <begin position="396"/>
        <end position="419"/>
    </location>
</feature>
<feature type="transmembrane region" description="Helical" evidence="7">
    <location>
        <begin position="144"/>
        <end position="164"/>
    </location>
</feature>
<gene>
    <name evidence="8" type="ORF">HYDPIDRAFT_189174</name>
</gene>
<accession>A0A0C9WCF7</accession>
<feature type="transmembrane region" description="Helical" evidence="7">
    <location>
        <begin position="105"/>
        <end position="124"/>
    </location>
</feature>
<feature type="region of interest" description="Disordered" evidence="6">
    <location>
        <begin position="469"/>
        <end position="557"/>
    </location>
</feature>
<proteinExistence type="predicted"/>
<feature type="transmembrane region" description="Helical" evidence="7">
    <location>
        <begin position="184"/>
        <end position="202"/>
    </location>
</feature>
<dbReference type="Proteomes" id="UP000053820">
    <property type="component" value="Unassembled WGS sequence"/>
</dbReference>
<dbReference type="Pfam" id="PF13347">
    <property type="entry name" value="MFS_2"/>
    <property type="match status" value="1"/>
</dbReference>
<evidence type="ECO:0000256" key="6">
    <source>
        <dbReference type="SAM" id="MobiDB-lite"/>
    </source>
</evidence>
<dbReference type="SUPFAM" id="SSF103473">
    <property type="entry name" value="MFS general substrate transporter"/>
    <property type="match status" value="1"/>
</dbReference>
<protein>
    <recommendedName>
        <fullName evidence="10">MFS general substrate transporter</fullName>
    </recommendedName>
</protein>
<dbReference type="PANTHER" id="PTHR19432:SF91">
    <property type="entry name" value="GENERAL ALPHA-GLUCOSIDE PERMEASE"/>
    <property type="match status" value="1"/>
</dbReference>